<dbReference type="PANTHER" id="PTHR11410">
    <property type="entry name" value="ATP SYNTHASE SUBUNIT A"/>
    <property type="match status" value="1"/>
</dbReference>
<accession>A0A343S8H3</accession>
<evidence type="ECO:0000256" key="3">
    <source>
        <dbReference type="ARBA" id="ARBA00021312"/>
    </source>
</evidence>
<dbReference type="RefSeq" id="YP_010146958.1">
    <property type="nucleotide sequence ID" value="NC_057071.1"/>
</dbReference>
<dbReference type="InterPro" id="IPR035908">
    <property type="entry name" value="F0_ATP_A_sf"/>
</dbReference>
<dbReference type="GeneID" id="67144811"/>
<evidence type="ECO:0000256" key="12">
    <source>
        <dbReference type="RuleBase" id="RU004450"/>
    </source>
</evidence>
<dbReference type="EMBL" id="MT364879">
    <property type="protein sequence ID" value="QQP21467.1"/>
    <property type="molecule type" value="Genomic_DNA"/>
</dbReference>
<evidence type="ECO:0000256" key="13">
    <source>
        <dbReference type="SAM" id="Phobius"/>
    </source>
</evidence>
<dbReference type="PRINTS" id="PR00123">
    <property type="entry name" value="ATPASEA"/>
</dbReference>
<dbReference type="InterPro" id="IPR000568">
    <property type="entry name" value="ATP_synth_F0_asu"/>
</dbReference>
<feature type="transmembrane region" description="Helical" evidence="13">
    <location>
        <begin position="209"/>
        <end position="232"/>
    </location>
</feature>
<dbReference type="EMBL" id="MF979820">
    <property type="protein sequence ID" value="AUN44948.1"/>
    <property type="molecule type" value="Genomic_DNA"/>
</dbReference>
<feature type="transmembrane region" description="Helical" evidence="13">
    <location>
        <begin position="44"/>
        <end position="62"/>
    </location>
</feature>
<dbReference type="AlphaFoldDB" id="A0A343S8H3"/>
<evidence type="ECO:0000256" key="11">
    <source>
        <dbReference type="ARBA" id="ARBA00023310"/>
    </source>
</evidence>
<evidence type="ECO:0000256" key="10">
    <source>
        <dbReference type="ARBA" id="ARBA00023136"/>
    </source>
</evidence>
<dbReference type="GO" id="GO:0005743">
    <property type="term" value="C:mitochondrial inner membrane"/>
    <property type="evidence" value="ECO:0007669"/>
    <property type="project" value="UniProtKB-SubCell"/>
</dbReference>
<keyword evidence="10 13" id="KW-0472">Membrane</keyword>
<keyword evidence="11" id="KW-0066">ATP synthesis</keyword>
<keyword evidence="9" id="KW-0406">Ion transport</keyword>
<evidence type="ECO:0000256" key="5">
    <source>
        <dbReference type="ARBA" id="ARBA00022547"/>
    </source>
</evidence>
<evidence type="ECO:0000256" key="1">
    <source>
        <dbReference type="ARBA" id="ARBA00004448"/>
    </source>
</evidence>
<keyword evidence="7" id="KW-0375">Hydrogen ion transport</keyword>
<dbReference type="InterPro" id="IPR045083">
    <property type="entry name" value="ATP_synth_F0_asu_bact/mt"/>
</dbReference>
<dbReference type="NCBIfam" id="TIGR01131">
    <property type="entry name" value="ATP_synt_6_or_A"/>
    <property type="match status" value="1"/>
</dbReference>
<evidence type="ECO:0000256" key="4">
    <source>
        <dbReference type="ARBA" id="ARBA00022448"/>
    </source>
</evidence>
<evidence type="ECO:0000313" key="14">
    <source>
        <dbReference type="EMBL" id="AUN44948.1"/>
    </source>
</evidence>
<keyword evidence="14" id="KW-0496">Mitochondrion</keyword>
<dbReference type="FunFam" id="1.20.120.220:FF:000003">
    <property type="entry name" value="ATP synthase subunit a"/>
    <property type="match status" value="1"/>
</dbReference>
<comment type="similarity">
    <text evidence="2">Belongs to the ATPase A chain family.</text>
</comment>
<keyword evidence="4" id="KW-0813">Transport</keyword>
<evidence type="ECO:0000256" key="8">
    <source>
        <dbReference type="ARBA" id="ARBA00022989"/>
    </source>
</evidence>
<dbReference type="PANTHER" id="PTHR11410:SF0">
    <property type="entry name" value="ATP SYNTHASE SUBUNIT A"/>
    <property type="match status" value="1"/>
</dbReference>
<geneLocation type="mitochondrion" evidence="14"/>
<evidence type="ECO:0000256" key="7">
    <source>
        <dbReference type="ARBA" id="ARBA00022781"/>
    </source>
</evidence>
<dbReference type="NCBIfam" id="NF004482">
    <property type="entry name" value="PRK05815.2-4"/>
    <property type="match status" value="1"/>
</dbReference>
<protein>
    <recommendedName>
        <fullName evidence="3 12">ATP synthase subunit a</fullName>
    </recommendedName>
</protein>
<dbReference type="CDD" id="cd00310">
    <property type="entry name" value="ATP-synt_Fo_a_6"/>
    <property type="match status" value="1"/>
</dbReference>
<feature type="transmembrane region" description="Helical" evidence="13">
    <location>
        <begin position="155"/>
        <end position="175"/>
    </location>
</feature>
<name>A0A343S8H3_CYCAE</name>
<evidence type="ECO:0000256" key="6">
    <source>
        <dbReference type="ARBA" id="ARBA00022692"/>
    </source>
</evidence>
<evidence type="ECO:0000313" key="15">
    <source>
        <dbReference type="EMBL" id="QQP21467.1"/>
    </source>
</evidence>
<feature type="transmembrane region" description="Helical" evidence="13">
    <location>
        <begin position="123"/>
        <end position="148"/>
    </location>
</feature>
<feature type="transmembrane region" description="Helical" evidence="13">
    <location>
        <begin position="99"/>
        <end position="117"/>
    </location>
</feature>
<feature type="transmembrane region" description="Helical" evidence="13">
    <location>
        <begin position="181"/>
        <end position="202"/>
    </location>
</feature>
<dbReference type="Gene3D" id="1.20.120.220">
    <property type="entry name" value="ATP synthase, F0 complex, subunit A"/>
    <property type="match status" value="1"/>
</dbReference>
<reference evidence="15" key="2">
    <citation type="journal article" date="2020" name="Comput. Struct. Biotechnol. J.">
        <title>Large inverted repeats identified by intra-specific comparison of mitochondrial genomes provide insights into the evolution of Agrocybe aegerita.</title>
        <authorList>
            <person name="Liu X."/>
            <person name="Wu X."/>
            <person name="Tan H."/>
            <person name="Xie B."/>
            <person name="Deng Y."/>
        </authorList>
    </citation>
    <scope>NUCLEOTIDE SEQUENCE</scope>
    <source>
        <strain evidence="15">Ag0067</strain>
    </source>
</reference>
<evidence type="ECO:0000256" key="2">
    <source>
        <dbReference type="ARBA" id="ARBA00006810"/>
    </source>
</evidence>
<dbReference type="PROSITE" id="PS00449">
    <property type="entry name" value="ATPASE_A"/>
    <property type="match status" value="1"/>
</dbReference>
<dbReference type="InterPro" id="IPR023011">
    <property type="entry name" value="ATP_synth_F0_asu_AS"/>
</dbReference>
<keyword evidence="6 13" id="KW-0812">Transmembrane</keyword>
<sequence>MFIFNLFLMNNLYILSPLSQFEVVNLIGIDAPILGHLHISLTNLALYSIFIFIVVIGLHVYANNDSKLIPNKWSISLESSTASLNTMVKEQIGIQSEKYFPFIYSLFFYILIGNLISNVPYSFAVTASGVVSLGLSFTIFIGVTILALSIHGVKFFAFFIPAGTPLSLVPLLVLIELVSYLARAVSLGVRLFANIVAGHTLLKILSTYLFKLFSGNIIVAIITLIPFAIFLALIGLELAVSLIQAFVFTLLVCSYLRDAIELH</sequence>
<dbReference type="GO" id="GO:0045259">
    <property type="term" value="C:proton-transporting ATP synthase complex"/>
    <property type="evidence" value="ECO:0007669"/>
    <property type="project" value="UniProtKB-KW"/>
</dbReference>
<dbReference type="Pfam" id="PF00119">
    <property type="entry name" value="ATP-synt_A"/>
    <property type="match status" value="1"/>
</dbReference>
<keyword evidence="5" id="KW-0138">CF(0)</keyword>
<keyword evidence="8 13" id="KW-1133">Transmembrane helix</keyword>
<dbReference type="GO" id="GO:0046933">
    <property type="term" value="F:proton-transporting ATP synthase activity, rotational mechanism"/>
    <property type="evidence" value="ECO:0007669"/>
    <property type="project" value="TreeGrafter"/>
</dbReference>
<proteinExistence type="inferred from homology"/>
<evidence type="ECO:0000256" key="9">
    <source>
        <dbReference type="ARBA" id="ARBA00023065"/>
    </source>
</evidence>
<reference evidence="14" key="1">
    <citation type="journal article" date="2017" name="Mitochondrial DNA Part B Resour">
        <title>The complete mitochondrial genome of the Agrocybe aegerita, an edible mushroom.</title>
        <authorList>
            <person name="Xu L.-M."/>
            <person name="Hinsinger D.D."/>
            <person name="Jiang G.-F."/>
        </authorList>
    </citation>
    <scope>NUCLEOTIDE SEQUENCE</scope>
</reference>
<feature type="transmembrane region" description="Helical" evidence="13">
    <location>
        <begin position="238"/>
        <end position="256"/>
    </location>
</feature>
<dbReference type="SUPFAM" id="SSF81336">
    <property type="entry name" value="F1F0 ATP synthase subunit A"/>
    <property type="match status" value="1"/>
</dbReference>
<dbReference type="HAMAP" id="MF_01393">
    <property type="entry name" value="ATP_synth_a_bact"/>
    <property type="match status" value="1"/>
</dbReference>
<organism evidence="14">
    <name type="scientific">Cyclocybe aegerita</name>
    <name type="common">Black poplar mushroom</name>
    <name type="synonym">Agrocybe aegerita</name>
    <dbReference type="NCBI Taxonomy" id="1973307"/>
    <lineage>
        <taxon>Eukaryota</taxon>
        <taxon>Fungi</taxon>
        <taxon>Dikarya</taxon>
        <taxon>Basidiomycota</taxon>
        <taxon>Agaricomycotina</taxon>
        <taxon>Agaricomycetes</taxon>
        <taxon>Agaricomycetidae</taxon>
        <taxon>Agaricales</taxon>
        <taxon>Agaricineae</taxon>
        <taxon>Bolbitiaceae</taxon>
        <taxon>Cyclocybe</taxon>
    </lineage>
</organism>
<gene>
    <name evidence="14" type="primary">atp6</name>
</gene>
<comment type="subcellular location">
    <subcellularLocation>
        <location evidence="1 12">Mitochondrion inner membrane</location>
        <topology evidence="1 12">Multi-pass membrane protein</topology>
    </subcellularLocation>
</comment>